<evidence type="ECO:0000256" key="1">
    <source>
        <dbReference type="PROSITE-ProRule" id="PRU00047"/>
    </source>
</evidence>
<dbReference type="GO" id="GO:0003676">
    <property type="term" value="F:nucleic acid binding"/>
    <property type="evidence" value="ECO:0007669"/>
    <property type="project" value="InterPro"/>
</dbReference>
<name>A0A8X6IJ17_TRICU</name>
<evidence type="ECO:0000313" key="3">
    <source>
        <dbReference type="EMBL" id="GFR23119.1"/>
    </source>
</evidence>
<dbReference type="PROSITE" id="PS50158">
    <property type="entry name" value="ZF_CCHC"/>
    <property type="match status" value="1"/>
</dbReference>
<feature type="domain" description="CCHC-type" evidence="2">
    <location>
        <begin position="83"/>
        <end position="98"/>
    </location>
</feature>
<accession>A0A8X6IJ17</accession>
<dbReference type="InterPro" id="IPR036875">
    <property type="entry name" value="Znf_CCHC_sf"/>
</dbReference>
<organism evidence="3 4">
    <name type="scientific">Trichonephila clavata</name>
    <name type="common">Joro spider</name>
    <name type="synonym">Nephila clavata</name>
    <dbReference type="NCBI Taxonomy" id="2740835"/>
    <lineage>
        <taxon>Eukaryota</taxon>
        <taxon>Metazoa</taxon>
        <taxon>Ecdysozoa</taxon>
        <taxon>Arthropoda</taxon>
        <taxon>Chelicerata</taxon>
        <taxon>Arachnida</taxon>
        <taxon>Araneae</taxon>
        <taxon>Araneomorphae</taxon>
        <taxon>Entelegynae</taxon>
        <taxon>Araneoidea</taxon>
        <taxon>Nephilidae</taxon>
        <taxon>Trichonephila</taxon>
    </lineage>
</organism>
<dbReference type="Pfam" id="PF22936">
    <property type="entry name" value="Pol_BBD"/>
    <property type="match status" value="1"/>
</dbReference>
<comment type="caution">
    <text evidence="3">The sequence shown here is derived from an EMBL/GenBank/DDBJ whole genome shotgun (WGS) entry which is preliminary data.</text>
</comment>
<dbReference type="Pfam" id="PF00098">
    <property type="entry name" value="zf-CCHC"/>
    <property type="match status" value="1"/>
</dbReference>
<dbReference type="AlphaFoldDB" id="A0A8X6IJ17"/>
<sequence>MEKFFRNENELEDDIASYIAKLQGNFSELNDELMRVAKTTFPDLLLMSRIMSTLPSEYFEFKSVWESVPKRRDQKKVFKKPERKCYICRKPGHLAEDCWKKGSKPKIEDNAFVFTIEGVPEKEMWIVDSGASAHMTKHKNYSVDFTKFVSPKPVYVGNSDAIMAYGHGTVNIEIKVNSKGERHHLTVVWYVPDISRNLFSISQILKKSFKFQASKDDCSLLRDDRVHLKGVRTVHCLYALEKCVFFIQKYVLPQQTNPYNCGMKDCVIKTRLMLRIY</sequence>
<dbReference type="SMART" id="SM00343">
    <property type="entry name" value="ZnF_C2HC"/>
    <property type="match status" value="1"/>
</dbReference>
<keyword evidence="1" id="KW-0863">Zinc-finger</keyword>
<dbReference type="OrthoDB" id="7920740at2759"/>
<reference evidence="3" key="1">
    <citation type="submission" date="2020-07" db="EMBL/GenBank/DDBJ databases">
        <title>Multicomponent nature underlies the extraordinary mechanical properties of spider dragline silk.</title>
        <authorList>
            <person name="Kono N."/>
            <person name="Nakamura H."/>
            <person name="Mori M."/>
            <person name="Yoshida Y."/>
            <person name="Ohtoshi R."/>
            <person name="Malay A.D."/>
            <person name="Moran D.A.P."/>
            <person name="Tomita M."/>
            <person name="Numata K."/>
            <person name="Arakawa K."/>
        </authorList>
    </citation>
    <scope>NUCLEOTIDE SEQUENCE</scope>
</reference>
<evidence type="ECO:0000313" key="4">
    <source>
        <dbReference type="Proteomes" id="UP000887116"/>
    </source>
</evidence>
<proteinExistence type="predicted"/>
<dbReference type="GO" id="GO:0008270">
    <property type="term" value="F:zinc ion binding"/>
    <property type="evidence" value="ECO:0007669"/>
    <property type="project" value="UniProtKB-KW"/>
</dbReference>
<dbReference type="SUPFAM" id="SSF57756">
    <property type="entry name" value="Retrovirus zinc finger-like domains"/>
    <property type="match status" value="1"/>
</dbReference>
<dbReference type="EMBL" id="BMAO01018399">
    <property type="protein sequence ID" value="GFR23119.1"/>
    <property type="molecule type" value="Genomic_DNA"/>
</dbReference>
<dbReference type="Gene3D" id="4.10.60.10">
    <property type="entry name" value="Zinc finger, CCHC-type"/>
    <property type="match status" value="1"/>
</dbReference>
<dbReference type="PANTHER" id="PTHR47592">
    <property type="entry name" value="PBF68 PROTEIN"/>
    <property type="match status" value="1"/>
</dbReference>
<protein>
    <submittedName>
        <fullName evidence="3">Retrovirus-related Pol polyprotein from transposon TNT 1-94</fullName>
    </submittedName>
</protein>
<keyword evidence="1" id="KW-0862">Zinc</keyword>
<dbReference type="InterPro" id="IPR001878">
    <property type="entry name" value="Znf_CCHC"/>
</dbReference>
<dbReference type="PANTHER" id="PTHR47592:SF27">
    <property type="entry name" value="OS08G0421700 PROTEIN"/>
    <property type="match status" value="1"/>
</dbReference>
<keyword evidence="4" id="KW-1185">Reference proteome</keyword>
<keyword evidence="1" id="KW-0479">Metal-binding</keyword>
<gene>
    <name evidence="3" type="primary">POLX_490</name>
    <name evidence="3" type="ORF">TNCT_660881</name>
</gene>
<evidence type="ECO:0000259" key="2">
    <source>
        <dbReference type="PROSITE" id="PS50158"/>
    </source>
</evidence>
<dbReference type="InterPro" id="IPR054722">
    <property type="entry name" value="PolX-like_BBD"/>
</dbReference>
<dbReference type="Proteomes" id="UP000887116">
    <property type="component" value="Unassembled WGS sequence"/>
</dbReference>